<sequence length="42" mass="4903">MFLKHGLTIGIRADREPIRRTPAEYYVFVYVVLTVDFCSVIL</sequence>
<keyword evidence="2" id="KW-1185">Reference proteome</keyword>
<dbReference type="AlphaFoldDB" id="A0A9P0YJG0"/>
<evidence type="ECO:0000313" key="2">
    <source>
        <dbReference type="Proteomes" id="UP001152484"/>
    </source>
</evidence>
<reference evidence="1" key="1">
    <citation type="submission" date="2022-07" db="EMBL/GenBank/DDBJ databases">
        <authorList>
            <person name="Macas J."/>
            <person name="Novak P."/>
            <person name="Neumann P."/>
        </authorList>
    </citation>
    <scope>NUCLEOTIDE SEQUENCE</scope>
</reference>
<organism evidence="1 2">
    <name type="scientific">Cuscuta europaea</name>
    <name type="common">European dodder</name>
    <dbReference type="NCBI Taxonomy" id="41803"/>
    <lineage>
        <taxon>Eukaryota</taxon>
        <taxon>Viridiplantae</taxon>
        <taxon>Streptophyta</taxon>
        <taxon>Embryophyta</taxon>
        <taxon>Tracheophyta</taxon>
        <taxon>Spermatophyta</taxon>
        <taxon>Magnoliopsida</taxon>
        <taxon>eudicotyledons</taxon>
        <taxon>Gunneridae</taxon>
        <taxon>Pentapetalae</taxon>
        <taxon>asterids</taxon>
        <taxon>lamiids</taxon>
        <taxon>Solanales</taxon>
        <taxon>Convolvulaceae</taxon>
        <taxon>Cuscuteae</taxon>
        <taxon>Cuscuta</taxon>
        <taxon>Cuscuta subgen. Cuscuta</taxon>
    </lineage>
</organism>
<comment type="caution">
    <text evidence="1">The sequence shown here is derived from an EMBL/GenBank/DDBJ whole genome shotgun (WGS) entry which is preliminary data.</text>
</comment>
<name>A0A9P0YJG0_CUSEU</name>
<dbReference type="EMBL" id="CAMAPE010000004">
    <property type="protein sequence ID" value="CAH9061748.1"/>
    <property type="molecule type" value="Genomic_DNA"/>
</dbReference>
<feature type="non-terminal residue" evidence="1">
    <location>
        <position position="1"/>
    </location>
</feature>
<gene>
    <name evidence="1" type="ORF">CEURO_LOCUS1793</name>
</gene>
<dbReference type="Proteomes" id="UP001152484">
    <property type="component" value="Unassembled WGS sequence"/>
</dbReference>
<protein>
    <submittedName>
        <fullName evidence="1">Uncharacterized protein</fullName>
    </submittedName>
</protein>
<proteinExistence type="predicted"/>
<accession>A0A9P0YJG0</accession>
<evidence type="ECO:0000313" key="1">
    <source>
        <dbReference type="EMBL" id="CAH9061748.1"/>
    </source>
</evidence>